<evidence type="ECO:0000256" key="3">
    <source>
        <dbReference type="ARBA" id="ARBA00022692"/>
    </source>
</evidence>
<dbReference type="GO" id="GO:0016020">
    <property type="term" value="C:membrane"/>
    <property type="evidence" value="ECO:0007669"/>
    <property type="project" value="UniProtKB-SubCell"/>
</dbReference>
<feature type="transmembrane region" description="Helical" evidence="6">
    <location>
        <begin position="400"/>
        <end position="420"/>
    </location>
</feature>
<keyword evidence="5 6" id="KW-0472">Membrane</keyword>
<dbReference type="AlphaFoldDB" id="A0ABC9BDF6"/>
<feature type="transmembrane region" description="Helical" evidence="6">
    <location>
        <begin position="21"/>
        <end position="41"/>
    </location>
</feature>
<feature type="transmembrane region" description="Helical" evidence="6">
    <location>
        <begin position="61"/>
        <end position="82"/>
    </location>
</feature>
<evidence type="ECO:0000256" key="2">
    <source>
        <dbReference type="ARBA" id="ARBA00005982"/>
    </source>
</evidence>
<dbReference type="Pfam" id="PF00854">
    <property type="entry name" value="PTR2"/>
    <property type="match status" value="1"/>
</dbReference>
<keyword evidence="3 6" id="KW-0812">Transmembrane</keyword>
<keyword evidence="8" id="KW-1185">Reference proteome</keyword>
<feature type="transmembrane region" description="Helical" evidence="6">
    <location>
        <begin position="520"/>
        <end position="540"/>
    </location>
</feature>
<feature type="transmembrane region" description="Helical" evidence="6">
    <location>
        <begin position="359"/>
        <end position="379"/>
    </location>
</feature>
<sequence>MAATGLLNWRGKPIDKNVHGGVRAAWFLYFLVVINFLVHVPNLQNMVTYLRGVMHIGVSDSSTTVTNFLAAMCGFALLGGFISDSYVACSRTMLLSVPLVILGYGLLALQAYHPSLHPAQCNAEAEPSSCKEVNGWNSALLYIALYIIALGEGVMRACIPAVGADQFDSDDLSEARQQSSFFNWFTFCLSIGSIAGLILIVWIENTKGWGMGFGLSALLILFGLLVSAAGLPFYRNRVPQGSALTRVLQVFVVAFKNRKLVLPENTEEAQENSYGVDSQQVPRPTNNSLKFLDKACINTGRDGPWSVCSSAKVEETKIVLRMLPIAFSSTVAHIPSPLLVAFTVQQGMTTNTRLGRVHMYPAMLFIIPSIFQMLMLAVYDRFLVPLLRRHTGYKGGITQLQRVGVGFLATAMAPAIAAVVEKQRKKVVVSGGQMSLFWLAPQFFLIGVADTTSFVGLLEFFNSEAPNGMKSIGVALFWCQVGISSLLGTLLVKLVNKVTQTSSAHGWLEGANLNNSHLDLFYWVVAAVAFLGWVNYLYWAKRYKYRHDQRIATKSSHEDSMP</sequence>
<dbReference type="SUPFAM" id="SSF103473">
    <property type="entry name" value="MFS general substrate transporter"/>
    <property type="match status" value="1"/>
</dbReference>
<evidence type="ECO:0000256" key="6">
    <source>
        <dbReference type="SAM" id="Phobius"/>
    </source>
</evidence>
<keyword evidence="4 6" id="KW-1133">Transmembrane helix</keyword>
<feature type="transmembrane region" description="Helical" evidence="6">
    <location>
        <begin position="318"/>
        <end position="339"/>
    </location>
</feature>
<name>A0ABC9BDF6_9POAL</name>
<evidence type="ECO:0000256" key="5">
    <source>
        <dbReference type="ARBA" id="ARBA00023136"/>
    </source>
</evidence>
<organism evidence="7 8">
    <name type="scientific">Urochloa decumbens</name>
    <dbReference type="NCBI Taxonomy" id="240449"/>
    <lineage>
        <taxon>Eukaryota</taxon>
        <taxon>Viridiplantae</taxon>
        <taxon>Streptophyta</taxon>
        <taxon>Embryophyta</taxon>
        <taxon>Tracheophyta</taxon>
        <taxon>Spermatophyta</taxon>
        <taxon>Magnoliopsida</taxon>
        <taxon>Liliopsida</taxon>
        <taxon>Poales</taxon>
        <taxon>Poaceae</taxon>
        <taxon>PACMAD clade</taxon>
        <taxon>Panicoideae</taxon>
        <taxon>Panicodae</taxon>
        <taxon>Paniceae</taxon>
        <taxon>Melinidinae</taxon>
        <taxon>Urochloa</taxon>
    </lineage>
</organism>
<evidence type="ECO:0000313" key="8">
    <source>
        <dbReference type="Proteomes" id="UP001497457"/>
    </source>
</evidence>
<feature type="transmembrane region" description="Helical" evidence="6">
    <location>
        <begin position="440"/>
        <end position="461"/>
    </location>
</feature>
<comment type="subcellular location">
    <subcellularLocation>
        <location evidence="1">Membrane</location>
        <topology evidence="1">Multi-pass membrane protein</topology>
    </subcellularLocation>
</comment>
<dbReference type="EMBL" id="OZ075135">
    <property type="protein sequence ID" value="CAL4998491.1"/>
    <property type="molecule type" value="Genomic_DNA"/>
</dbReference>
<dbReference type="InterPro" id="IPR036259">
    <property type="entry name" value="MFS_trans_sf"/>
</dbReference>
<feature type="transmembrane region" description="Helical" evidence="6">
    <location>
        <begin position="139"/>
        <end position="159"/>
    </location>
</feature>
<evidence type="ECO:0000256" key="4">
    <source>
        <dbReference type="ARBA" id="ARBA00022989"/>
    </source>
</evidence>
<reference evidence="7" key="1">
    <citation type="submission" date="2024-10" db="EMBL/GenBank/DDBJ databases">
        <authorList>
            <person name="Ryan C."/>
        </authorList>
    </citation>
    <scope>NUCLEOTIDE SEQUENCE [LARGE SCALE GENOMIC DNA]</scope>
</reference>
<feature type="transmembrane region" description="Helical" evidence="6">
    <location>
        <begin position="209"/>
        <end position="234"/>
    </location>
</feature>
<evidence type="ECO:0000256" key="1">
    <source>
        <dbReference type="ARBA" id="ARBA00004141"/>
    </source>
</evidence>
<evidence type="ECO:0000313" key="7">
    <source>
        <dbReference type="EMBL" id="CAL4998491.1"/>
    </source>
</evidence>
<feature type="transmembrane region" description="Helical" evidence="6">
    <location>
        <begin position="180"/>
        <end position="203"/>
    </location>
</feature>
<dbReference type="PANTHER" id="PTHR11654">
    <property type="entry name" value="OLIGOPEPTIDE TRANSPORTER-RELATED"/>
    <property type="match status" value="1"/>
</dbReference>
<feature type="transmembrane region" description="Helical" evidence="6">
    <location>
        <begin position="473"/>
        <end position="492"/>
    </location>
</feature>
<accession>A0ABC9BDF6</accession>
<protein>
    <submittedName>
        <fullName evidence="7">Uncharacterized protein</fullName>
    </submittedName>
</protein>
<dbReference type="Proteomes" id="UP001497457">
    <property type="component" value="Chromosome 25rd"/>
</dbReference>
<comment type="similarity">
    <text evidence="2">Belongs to the major facilitator superfamily. Proton-dependent oligopeptide transporter (POT/PTR) (TC 2.A.17) family.</text>
</comment>
<proteinExistence type="inferred from homology"/>
<dbReference type="Gene3D" id="1.20.1250.20">
    <property type="entry name" value="MFS general substrate transporter like domains"/>
    <property type="match status" value="1"/>
</dbReference>
<feature type="transmembrane region" description="Helical" evidence="6">
    <location>
        <begin position="94"/>
        <end position="112"/>
    </location>
</feature>
<dbReference type="InterPro" id="IPR000109">
    <property type="entry name" value="POT_fam"/>
</dbReference>
<gene>
    <name evidence="7" type="ORF">URODEC1_LOCUS63859</name>
</gene>